<dbReference type="AlphaFoldDB" id="A0A2T4LTG4"/>
<evidence type="ECO:0000256" key="1">
    <source>
        <dbReference type="SAM" id="Phobius"/>
    </source>
</evidence>
<reference evidence="2 3" key="1">
    <citation type="journal article" date="2016" name="Front. Microbiol.">
        <title>Comprehensive Phylogenetic Analysis of Bovine Non-aureus Staphylococci Species Based on Whole-Genome Sequencing.</title>
        <authorList>
            <person name="Naushad S."/>
            <person name="Barkema H.W."/>
            <person name="Luby C."/>
            <person name="Condas L.A."/>
            <person name="Nobrega D.B."/>
            <person name="Carson D.A."/>
            <person name="De Buck J."/>
        </authorList>
    </citation>
    <scope>NUCLEOTIDE SEQUENCE [LARGE SCALE GENOMIC DNA]</scope>
    <source>
        <strain evidence="2 3">SNUC 3829</strain>
    </source>
</reference>
<sequence length="498" mass="56266">MSKTVKIIISVVIGVLLIAGIGGAAYYFITKNTPKNTYLLSEKETANQFQEYAKDRFENEFKFQDKMKDESYLIDLKANADVPKSLLESSGIPKSVADASEIGLTVGHDPKKEKSVLALNPTIADNEIGKFQWAADKDNQYYASPLFNDIYKAKNDELVDVYEKITGDTSSTTGKESVLTNDTLNLNSLLSGSQISQKDIEKISSKYTDVVIDKLDKDNFEKENATIDVDGDEKDVKKVTLKLSKGETKAIVKSVLEKAKKDKDIKKIAEDQFKTEDYEDKIDEAIQEVKDQDKNDFPSIKSVIWEEDNLILKRELTAKDKNDSEVKLAGTNQIDDDKLAMNYKITADDTELSLKGKSTKDDDKYKDNYIIGANESYKKSTIKLSNNETQDGDKRTDKGKVSVYANYRKTEFEYHNNLETDVKNNTQKQDFKLTTDVQYQPVTFNIKGETKLKDDIKFEKSGAKDLNELSDSDLKKLQKEISKKTEGIVKDLAKDLKK</sequence>
<gene>
    <name evidence="2" type="ORF">BUY34_05135</name>
</gene>
<dbReference type="EMBL" id="PYZR01000040">
    <property type="protein sequence ID" value="PTF66622.1"/>
    <property type="molecule type" value="Genomic_DNA"/>
</dbReference>
<protein>
    <submittedName>
        <fullName evidence="2">Uncharacterized protein</fullName>
    </submittedName>
</protein>
<accession>A0A2T4LTG4</accession>
<comment type="caution">
    <text evidence="2">The sequence shown here is derived from an EMBL/GenBank/DDBJ whole genome shotgun (WGS) entry which is preliminary data.</text>
</comment>
<name>A0A2T4LTG4_9STAP</name>
<keyword evidence="1" id="KW-0812">Transmembrane</keyword>
<organism evidence="2 3">
    <name type="scientific">Staphylococcus cohnii</name>
    <dbReference type="NCBI Taxonomy" id="29382"/>
    <lineage>
        <taxon>Bacteria</taxon>
        <taxon>Bacillati</taxon>
        <taxon>Bacillota</taxon>
        <taxon>Bacilli</taxon>
        <taxon>Bacillales</taxon>
        <taxon>Staphylococcaceae</taxon>
        <taxon>Staphylococcus</taxon>
        <taxon>Staphylococcus cohnii species complex</taxon>
    </lineage>
</organism>
<dbReference type="RefSeq" id="WP_107523430.1">
    <property type="nucleotide sequence ID" value="NZ_JBOBEN010000035.1"/>
</dbReference>
<evidence type="ECO:0000313" key="3">
    <source>
        <dbReference type="Proteomes" id="UP000241208"/>
    </source>
</evidence>
<dbReference type="Proteomes" id="UP000241208">
    <property type="component" value="Unassembled WGS sequence"/>
</dbReference>
<keyword evidence="1" id="KW-1133">Transmembrane helix</keyword>
<evidence type="ECO:0000313" key="2">
    <source>
        <dbReference type="EMBL" id="PTF66622.1"/>
    </source>
</evidence>
<proteinExistence type="predicted"/>
<keyword evidence="1" id="KW-0472">Membrane</keyword>
<feature type="transmembrane region" description="Helical" evidence="1">
    <location>
        <begin position="7"/>
        <end position="29"/>
    </location>
</feature>